<evidence type="ECO:0000256" key="1">
    <source>
        <dbReference type="ARBA" id="ARBA00004651"/>
    </source>
</evidence>
<keyword evidence="5 9" id="KW-0812">Transmembrane</keyword>
<feature type="transmembrane region" description="Helical" evidence="9">
    <location>
        <begin position="421"/>
        <end position="442"/>
    </location>
</feature>
<feature type="transmembrane region" description="Helical" evidence="9">
    <location>
        <begin position="280"/>
        <end position="299"/>
    </location>
</feature>
<feature type="transmembrane region" description="Helical" evidence="9">
    <location>
        <begin position="181"/>
        <end position="199"/>
    </location>
</feature>
<dbReference type="PANTHER" id="PTHR33908:SF3">
    <property type="entry name" value="UNDECAPRENYL PHOSPHATE-ALPHA-4-AMINO-4-DEOXY-L-ARABINOSE ARABINOSYL TRANSFERASE"/>
    <property type="match status" value="1"/>
</dbReference>
<feature type="transmembrane region" description="Helical" evidence="9">
    <location>
        <begin position="454"/>
        <end position="475"/>
    </location>
</feature>
<dbReference type="GO" id="GO:0016763">
    <property type="term" value="F:pentosyltransferase activity"/>
    <property type="evidence" value="ECO:0007669"/>
    <property type="project" value="TreeGrafter"/>
</dbReference>
<gene>
    <name evidence="12" type="ORF">K788_0002577</name>
</gene>
<evidence type="ECO:0000313" key="13">
    <source>
        <dbReference type="Proteomes" id="UP000019146"/>
    </source>
</evidence>
<keyword evidence="7 9" id="KW-0472">Membrane</keyword>
<name>A0A0N7JU06_9BURK</name>
<evidence type="ECO:0000256" key="3">
    <source>
        <dbReference type="ARBA" id="ARBA00022676"/>
    </source>
</evidence>
<feature type="transmembrane region" description="Helical" evidence="9">
    <location>
        <begin position="331"/>
        <end position="353"/>
    </location>
</feature>
<feature type="transmembrane region" description="Helical" evidence="9">
    <location>
        <begin position="158"/>
        <end position="175"/>
    </location>
</feature>
<dbReference type="PANTHER" id="PTHR33908">
    <property type="entry name" value="MANNOSYLTRANSFERASE YKCB-RELATED"/>
    <property type="match status" value="1"/>
</dbReference>
<keyword evidence="3" id="KW-0328">Glycosyltransferase</keyword>
<evidence type="ECO:0000259" key="10">
    <source>
        <dbReference type="Pfam" id="PF02366"/>
    </source>
</evidence>
<feature type="transmembrane region" description="Helical" evidence="9">
    <location>
        <begin position="365"/>
        <end position="384"/>
    </location>
</feature>
<dbReference type="GO" id="GO:0010041">
    <property type="term" value="P:response to iron(III) ion"/>
    <property type="evidence" value="ECO:0007669"/>
    <property type="project" value="TreeGrafter"/>
</dbReference>
<dbReference type="GO" id="GO:0009103">
    <property type="term" value="P:lipopolysaccharide biosynthetic process"/>
    <property type="evidence" value="ECO:0007669"/>
    <property type="project" value="UniProtKB-ARBA"/>
</dbReference>
<feature type="domain" description="Aminoarabinose transferase C-terminal" evidence="11">
    <location>
        <begin position="553"/>
        <end position="650"/>
    </location>
</feature>
<protein>
    <submittedName>
        <fullName evidence="12">Polymyxin resistance protein ArnT, undecaprenyl phosphate-alpha-L-Ara4N transferase</fullName>
    </submittedName>
</protein>
<feature type="transmembrane region" description="Helical" evidence="9">
    <location>
        <begin position="79"/>
        <end position="97"/>
    </location>
</feature>
<evidence type="ECO:0000256" key="2">
    <source>
        <dbReference type="ARBA" id="ARBA00022475"/>
    </source>
</evidence>
<feature type="region of interest" description="Disordered" evidence="8">
    <location>
        <begin position="649"/>
        <end position="670"/>
    </location>
</feature>
<keyword evidence="6 9" id="KW-1133">Transmembrane helix</keyword>
<dbReference type="GO" id="GO:0006493">
    <property type="term" value="P:protein O-linked glycosylation"/>
    <property type="evidence" value="ECO:0007669"/>
    <property type="project" value="InterPro"/>
</dbReference>
<feature type="region of interest" description="Disordered" evidence="8">
    <location>
        <begin position="1"/>
        <end position="20"/>
    </location>
</feature>
<dbReference type="InterPro" id="IPR003342">
    <property type="entry name" value="ArnT-like_N"/>
</dbReference>
<dbReference type="Pfam" id="PF02366">
    <property type="entry name" value="PMT"/>
    <property type="match status" value="1"/>
</dbReference>
<dbReference type="InterPro" id="IPR040845">
    <property type="entry name" value="Arnt_C"/>
</dbReference>
<dbReference type="GO" id="GO:0000030">
    <property type="term" value="F:mannosyltransferase activity"/>
    <property type="evidence" value="ECO:0007669"/>
    <property type="project" value="InterPro"/>
</dbReference>
<feature type="region of interest" description="Disordered" evidence="8">
    <location>
        <begin position="43"/>
        <end position="69"/>
    </location>
</feature>
<evidence type="ECO:0000256" key="9">
    <source>
        <dbReference type="SAM" id="Phobius"/>
    </source>
</evidence>
<dbReference type="Proteomes" id="UP000019146">
    <property type="component" value="Chromosome 1"/>
</dbReference>
<keyword evidence="2" id="KW-1003">Cell membrane</keyword>
<dbReference type="AlphaFoldDB" id="A0A0N7JU06"/>
<dbReference type="InterPro" id="IPR050297">
    <property type="entry name" value="LipidA_mod_glycosyltrf_83"/>
</dbReference>
<dbReference type="Pfam" id="PF18583">
    <property type="entry name" value="Arnt_C"/>
    <property type="match status" value="1"/>
</dbReference>
<comment type="subcellular location">
    <subcellularLocation>
        <location evidence="1">Cell membrane</location>
        <topology evidence="1">Multi-pass membrane protein</topology>
    </subcellularLocation>
</comment>
<accession>A0A0N7JU06</accession>
<evidence type="ECO:0000256" key="6">
    <source>
        <dbReference type="ARBA" id="ARBA00022989"/>
    </source>
</evidence>
<dbReference type="GO" id="GO:0005886">
    <property type="term" value="C:plasma membrane"/>
    <property type="evidence" value="ECO:0007669"/>
    <property type="project" value="UniProtKB-SubCell"/>
</dbReference>
<evidence type="ECO:0000256" key="7">
    <source>
        <dbReference type="ARBA" id="ARBA00023136"/>
    </source>
</evidence>
<organism evidence="12 13">
    <name type="scientific">Paraburkholderia caribensis MBA4</name>
    <dbReference type="NCBI Taxonomy" id="1323664"/>
    <lineage>
        <taxon>Bacteria</taxon>
        <taxon>Pseudomonadati</taxon>
        <taxon>Pseudomonadota</taxon>
        <taxon>Betaproteobacteria</taxon>
        <taxon>Burkholderiales</taxon>
        <taxon>Burkholderiaceae</taxon>
        <taxon>Paraburkholderia</taxon>
    </lineage>
</organism>
<sequence length="670" mass="73792">MRAGGLRRVGCGAGAPHPARAPCGTPAAEFALRAARLNARAAAGIPSERNKKEAATAAPTKVEKHMNDKPSGLTLNRTTVLLLVLTLAVIWFVPLGWRHLLPSDEGRYAEMAREMFVTGDWITPRYNGYKYFEKPPLQTWLNALSFAWFGIGEWQARLYTALTGFAGVLLIGYTGARVFNVATGFFAALVLASAPYWYLMGHFNTLDMGLSFWMEVTLCALLLAQRPGLAAREQRLWMWLVWASMALAVLSKGLVGLILPGAVLVLYTVVARDWALWRRLYLVSGLIVFFAVVTPWFVLVQDRNPEFFNFFFIVQQFRRYLTPEQNRPGPLWYFVPVMLVGFLPWLSVTFQSARHALRMPRQANGFAPVTLLFVWTAFIFVFFSASHSKLLSYTLPIAPAIALVIGMYLPLVTREQFHRHLTGYALFLVAGGFGAVFLGRLGDRRNPNALYLEFRTWVFAALAIGFLSTLVAIWINRRRRGTANGAQNGLPAGAMTATAGAASGSATSTGIVGAATAFGIGWVLLATIAGTGHDAFGRLSSGAPLAPDVKAALAKLPADTPFYSVGVLDHTLPFYIDHTMIMVEHADELGFGVSVEPQKWVPTIPQWIERWKADRYAMALMSPDRYKAFSEQHLPMTVVARDSRRVIVEKPLPAEPGAAPAAASEPQPQQ</sequence>
<reference evidence="12 13" key="1">
    <citation type="journal article" date="2014" name="Genome Announc.">
        <title>Draft Genome Sequence of the Haloacid-Degrading Burkholderia caribensis Strain MBA4.</title>
        <authorList>
            <person name="Pan Y."/>
            <person name="Kong K.F."/>
            <person name="Tsang J.S."/>
        </authorList>
    </citation>
    <scope>NUCLEOTIDE SEQUENCE [LARGE SCALE GENOMIC DNA]</scope>
    <source>
        <strain evidence="12 13">MBA4</strain>
    </source>
</reference>
<proteinExistence type="predicted"/>
<evidence type="ECO:0000256" key="5">
    <source>
        <dbReference type="ARBA" id="ARBA00022692"/>
    </source>
</evidence>
<dbReference type="KEGG" id="bcai:K788_0002577"/>
<evidence type="ECO:0000256" key="8">
    <source>
        <dbReference type="SAM" id="MobiDB-lite"/>
    </source>
</evidence>
<evidence type="ECO:0000313" key="12">
    <source>
        <dbReference type="EMBL" id="ALL65077.1"/>
    </source>
</evidence>
<feature type="domain" description="ArnT-like N-terminal" evidence="10">
    <location>
        <begin position="79"/>
        <end position="301"/>
    </location>
</feature>
<feature type="transmembrane region" description="Helical" evidence="9">
    <location>
        <begin position="236"/>
        <end position="268"/>
    </location>
</feature>
<dbReference type="EMBL" id="CP012746">
    <property type="protein sequence ID" value="ALL65077.1"/>
    <property type="molecule type" value="Genomic_DNA"/>
</dbReference>
<evidence type="ECO:0000256" key="4">
    <source>
        <dbReference type="ARBA" id="ARBA00022679"/>
    </source>
</evidence>
<keyword evidence="4 12" id="KW-0808">Transferase</keyword>
<feature type="transmembrane region" description="Helical" evidence="9">
    <location>
        <begin position="390"/>
        <end position="409"/>
    </location>
</feature>
<evidence type="ECO:0000259" key="11">
    <source>
        <dbReference type="Pfam" id="PF18583"/>
    </source>
</evidence>